<evidence type="ECO:0000313" key="3">
    <source>
        <dbReference type="Proteomes" id="UP000006820"/>
    </source>
</evidence>
<name>Q5YZJ4_NOCFA</name>
<protein>
    <submittedName>
        <fullName evidence="2">Uncharacterized protein</fullName>
    </submittedName>
</protein>
<gene>
    <name evidence="2" type="ordered locus">NFA_15520</name>
</gene>
<accession>Q5YZJ4</accession>
<evidence type="ECO:0000313" key="2">
    <source>
        <dbReference type="EMBL" id="BAD56397.1"/>
    </source>
</evidence>
<reference evidence="2 3" key="1">
    <citation type="journal article" date="2004" name="Proc. Natl. Acad. Sci. U.S.A.">
        <title>The complete genomic sequence of Nocardia farcinica IFM 10152.</title>
        <authorList>
            <person name="Ishikawa J."/>
            <person name="Yamashita A."/>
            <person name="Mikami Y."/>
            <person name="Hoshino Y."/>
            <person name="Kurita H."/>
            <person name="Hotta K."/>
            <person name="Shiba T."/>
            <person name="Hattori M."/>
        </authorList>
    </citation>
    <scope>NUCLEOTIDE SEQUENCE [LARGE SCALE GENOMIC DNA]</scope>
    <source>
        <strain evidence="2 3">IFM 10152</strain>
    </source>
</reference>
<dbReference type="KEGG" id="nfa:NFA_15520"/>
<feature type="region of interest" description="Disordered" evidence="1">
    <location>
        <begin position="1"/>
        <end position="34"/>
    </location>
</feature>
<sequence length="101" mass="10346">MANAWAAQGNTYSLHTGDPGAAGTANEATGGGYSRQNTTWGSASAGTVTGSQITFTVVAGSYTHMCRWNGSTLLNVFDTTDATVNPAGEVKVTPSYTYTGD</sequence>
<evidence type="ECO:0000256" key="1">
    <source>
        <dbReference type="SAM" id="MobiDB-lite"/>
    </source>
</evidence>
<organism evidence="2 3">
    <name type="scientific">Nocardia farcinica (strain IFM 10152)</name>
    <dbReference type="NCBI Taxonomy" id="247156"/>
    <lineage>
        <taxon>Bacteria</taxon>
        <taxon>Bacillati</taxon>
        <taxon>Actinomycetota</taxon>
        <taxon>Actinomycetes</taxon>
        <taxon>Mycobacteriales</taxon>
        <taxon>Nocardiaceae</taxon>
        <taxon>Nocardia</taxon>
    </lineage>
</organism>
<dbReference type="AlphaFoldDB" id="Q5YZJ4"/>
<dbReference type="Pfam" id="PF23140">
    <property type="entry name" value="Gp80"/>
    <property type="match status" value="1"/>
</dbReference>
<proteinExistence type="predicted"/>
<dbReference type="eggNOG" id="ENOG5032CMN">
    <property type="taxonomic scope" value="Bacteria"/>
</dbReference>
<dbReference type="HOGENOM" id="CLU_2288606_0_0_11"/>
<dbReference type="Proteomes" id="UP000006820">
    <property type="component" value="Chromosome"/>
</dbReference>
<dbReference type="STRING" id="247156.NFA_15520"/>
<keyword evidence="3" id="KW-1185">Reference proteome</keyword>
<dbReference type="EMBL" id="AP006618">
    <property type="protein sequence ID" value="BAD56397.1"/>
    <property type="molecule type" value="Genomic_DNA"/>
</dbReference>
<dbReference type="InterPro" id="IPR056908">
    <property type="entry name" value="Gp80-like"/>
</dbReference>